<evidence type="ECO:0000313" key="1">
    <source>
        <dbReference type="EMBL" id="APW59000.1"/>
    </source>
</evidence>
<dbReference type="STRING" id="1387353.BSF38_00413"/>
<organism evidence="1 2">
    <name type="scientific">Paludisphaera borealis</name>
    <dbReference type="NCBI Taxonomy" id="1387353"/>
    <lineage>
        <taxon>Bacteria</taxon>
        <taxon>Pseudomonadati</taxon>
        <taxon>Planctomycetota</taxon>
        <taxon>Planctomycetia</taxon>
        <taxon>Isosphaerales</taxon>
        <taxon>Isosphaeraceae</taxon>
        <taxon>Paludisphaera</taxon>
    </lineage>
</organism>
<dbReference type="OrthoDB" id="250042at2"/>
<accession>A0A1U7CJ82</accession>
<keyword evidence="2" id="KW-1185">Reference proteome</keyword>
<dbReference type="KEGG" id="pbor:BSF38_00413"/>
<dbReference type="EMBL" id="CP019082">
    <property type="protein sequence ID" value="APW59000.1"/>
    <property type="molecule type" value="Genomic_DNA"/>
</dbReference>
<protein>
    <submittedName>
        <fullName evidence="1">Uncharacterized protein</fullName>
    </submittedName>
</protein>
<dbReference type="AlphaFoldDB" id="A0A1U7CJ82"/>
<gene>
    <name evidence="1" type="ORF">BSF38_00413</name>
</gene>
<reference evidence="2" key="1">
    <citation type="submission" date="2016-12" db="EMBL/GenBank/DDBJ databases">
        <title>Comparative genomics of four Isosphaeraceae planctomycetes: a common pool of plasmids and glycoside hydrolase genes.</title>
        <authorList>
            <person name="Ivanova A."/>
        </authorList>
    </citation>
    <scope>NUCLEOTIDE SEQUENCE [LARGE SCALE GENOMIC DNA]</scope>
    <source>
        <strain evidence="2">PX4</strain>
    </source>
</reference>
<evidence type="ECO:0000313" key="2">
    <source>
        <dbReference type="Proteomes" id="UP000186309"/>
    </source>
</evidence>
<proteinExistence type="predicted"/>
<dbReference type="Proteomes" id="UP000186309">
    <property type="component" value="Chromosome"/>
</dbReference>
<dbReference type="RefSeq" id="WP_076350539.1">
    <property type="nucleotide sequence ID" value="NZ_CP019082.1"/>
</dbReference>
<sequence>MNRYSGDADDYYVNVNLNTEMELPSNRDTVLHFFEQMRKGFPEMSNFHTRENGDLVLEGDKEEDSYRWVSIEPRRLGSGHTNPESTEDAYRQHELLLELAPPLLTISLLDCEALDVMYGFDFTYDGNHDEVVAEALGVGGALEGLLEMPRAKVVNFEPSLTMALDESCQLQCRLSIETRTSAHQIRTGDFAEDQISLYFTVRQYWGNGPDLSFLESFRRQREIGEELLNRSVIPRIVRPLAQVIASR</sequence>
<name>A0A1U7CJ82_9BACT</name>